<keyword evidence="1" id="KW-1133">Transmembrane helix</keyword>
<accession>A0A7C6A939</accession>
<protein>
    <submittedName>
        <fullName evidence="2">Nucleoside recognition protein</fullName>
    </submittedName>
</protein>
<reference evidence="2" key="1">
    <citation type="journal article" date="2020" name="mSystems">
        <title>Genome- and Community-Level Interaction Insights into Carbon Utilization and Element Cycling Functions of Hydrothermarchaeota in Hydrothermal Sediment.</title>
        <authorList>
            <person name="Zhou Z."/>
            <person name="Liu Y."/>
            <person name="Xu W."/>
            <person name="Pan J."/>
            <person name="Luo Z.H."/>
            <person name="Li M."/>
        </authorList>
    </citation>
    <scope>NUCLEOTIDE SEQUENCE [LARGE SCALE GENOMIC DNA]</scope>
    <source>
        <strain evidence="2">SpSt-876</strain>
    </source>
</reference>
<sequence>MKIILPVYSLIFFLSYTPAIKFLADLLKPAMKIFGLPGECALALILGNFINLYAAIGVIPLLNLTPWQMTTLALMLLTSHSQIMETSVYFKLKTNALFLLLLRLSVALLIGLTLSALSGLIKW</sequence>
<feature type="transmembrane region" description="Helical" evidence="1">
    <location>
        <begin position="96"/>
        <end position="121"/>
    </location>
</feature>
<name>A0A7C6A939_UNCW3</name>
<gene>
    <name evidence="2" type="ORF">ENW73_05525</name>
</gene>
<feature type="transmembrane region" description="Helical" evidence="1">
    <location>
        <begin position="43"/>
        <end position="64"/>
    </location>
</feature>
<comment type="caution">
    <text evidence="2">The sequence shown here is derived from an EMBL/GenBank/DDBJ whole genome shotgun (WGS) entry which is preliminary data.</text>
</comment>
<keyword evidence="1" id="KW-0472">Membrane</keyword>
<keyword evidence="1" id="KW-0812">Transmembrane</keyword>
<dbReference type="AlphaFoldDB" id="A0A7C6A939"/>
<dbReference type="EMBL" id="DTLI01000138">
    <property type="protein sequence ID" value="HHS52310.1"/>
    <property type="molecule type" value="Genomic_DNA"/>
</dbReference>
<organism evidence="2">
    <name type="scientific">candidate division WOR-3 bacterium</name>
    <dbReference type="NCBI Taxonomy" id="2052148"/>
    <lineage>
        <taxon>Bacteria</taxon>
        <taxon>Bacteria division WOR-3</taxon>
    </lineage>
</organism>
<evidence type="ECO:0000313" key="2">
    <source>
        <dbReference type="EMBL" id="HHS52310.1"/>
    </source>
</evidence>
<proteinExistence type="predicted"/>
<evidence type="ECO:0000256" key="1">
    <source>
        <dbReference type="SAM" id="Phobius"/>
    </source>
</evidence>